<dbReference type="PANTHER" id="PTHR43162">
    <property type="match status" value="1"/>
</dbReference>
<keyword evidence="2" id="KW-1185">Reference proteome</keyword>
<dbReference type="Gene3D" id="3.40.50.720">
    <property type="entry name" value="NAD(P)-binding Rossmann-like Domain"/>
    <property type="match status" value="1"/>
</dbReference>
<dbReference type="EMBL" id="WIGO01000092">
    <property type="protein sequence ID" value="KAF6830581.1"/>
    <property type="molecule type" value="Genomic_DNA"/>
</dbReference>
<protein>
    <submittedName>
        <fullName evidence="1">Uncharacterized protein</fullName>
    </submittedName>
</protein>
<dbReference type="SUPFAM" id="SSF51735">
    <property type="entry name" value="NAD(P)-binding Rossmann-fold domains"/>
    <property type="match status" value="1"/>
</dbReference>
<gene>
    <name evidence="1" type="ORF">CPLU01_07271</name>
</gene>
<dbReference type="Proteomes" id="UP000654918">
    <property type="component" value="Unassembled WGS sequence"/>
</dbReference>
<organism evidence="1 2">
    <name type="scientific">Colletotrichum plurivorum</name>
    <dbReference type="NCBI Taxonomy" id="2175906"/>
    <lineage>
        <taxon>Eukaryota</taxon>
        <taxon>Fungi</taxon>
        <taxon>Dikarya</taxon>
        <taxon>Ascomycota</taxon>
        <taxon>Pezizomycotina</taxon>
        <taxon>Sordariomycetes</taxon>
        <taxon>Hypocreomycetidae</taxon>
        <taxon>Glomerellales</taxon>
        <taxon>Glomerellaceae</taxon>
        <taxon>Colletotrichum</taxon>
        <taxon>Colletotrichum orchidearum species complex</taxon>
    </lineage>
</organism>
<sequence>MFDKEASEEHRLRYHLPHPARPRGQVRHIRGAVEAARRAGIPNVCLISSVGCDYAGPSGQPRLREFTCIELESLVLACWGEGGGGGVAHVAAHVLGGKGKYGFDDKHRGLMMVVTGPMLCTGKELPTAASQALGSKLEFEDITESEAKKIPRTQSESDNSEQQHILKYYPPVREGRMNYISTTAFNNVTGTHPTETVDFFKTYSGEFQVNKHVKRSK</sequence>
<evidence type="ECO:0000313" key="2">
    <source>
        <dbReference type="Proteomes" id="UP000654918"/>
    </source>
</evidence>
<comment type="caution">
    <text evidence="1">The sequence shown here is derived from an EMBL/GenBank/DDBJ whole genome shotgun (WGS) entry which is preliminary data.</text>
</comment>
<dbReference type="PANTHER" id="PTHR43162:SF1">
    <property type="entry name" value="PRESTALK A DIFFERENTIATION PROTEIN A"/>
    <property type="match status" value="1"/>
</dbReference>
<accession>A0A8H6NFF8</accession>
<proteinExistence type="predicted"/>
<evidence type="ECO:0000313" key="1">
    <source>
        <dbReference type="EMBL" id="KAF6830581.1"/>
    </source>
</evidence>
<name>A0A8H6NFF8_9PEZI</name>
<dbReference type="AlphaFoldDB" id="A0A8H6NFF8"/>
<dbReference type="InterPro" id="IPR051604">
    <property type="entry name" value="Ergot_Alk_Oxidoreductase"/>
</dbReference>
<dbReference type="InterPro" id="IPR036291">
    <property type="entry name" value="NAD(P)-bd_dom_sf"/>
</dbReference>
<reference evidence="1" key="1">
    <citation type="journal article" date="2020" name="Phytopathology">
        <title>Genome Sequence Resources of Colletotrichum truncatum, C. plurivorum, C. musicola, and C. sojae: Four Species Pathogenic to Soybean (Glycine max).</title>
        <authorList>
            <person name="Rogerio F."/>
            <person name="Boufleur T.R."/>
            <person name="Ciampi-Guillardi M."/>
            <person name="Sukno S.A."/>
            <person name="Thon M.R."/>
            <person name="Massola Junior N.S."/>
            <person name="Baroncelli R."/>
        </authorList>
    </citation>
    <scope>NUCLEOTIDE SEQUENCE</scope>
    <source>
        <strain evidence="1">LFN00145</strain>
    </source>
</reference>